<dbReference type="GO" id="GO:0006364">
    <property type="term" value="P:rRNA processing"/>
    <property type="evidence" value="ECO:0007669"/>
    <property type="project" value="InterPro"/>
</dbReference>
<dbReference type="PANTHER" id="PTHR22840">
    <property type="entry name" value="WD REPEAT-CONTAINING PROTEIN 36"/>
    <property type="match status" value="1"/>
</dbReference>
<dbReference type="GO" id="GO:0032040">
    <property type="term" value="C:small-subunit processome"/>
    <property type="evidence" value="ECO:0007669"/>
    <property type="project" value="InterPro"/>
</dbReference>
<organism evidence="7 8">
    <name type="scientific">Recurvomyces mirabilis</name>
    <dbReference type="NCBI Taxonomy" id="574656"/>
    <lineage>
        <taxon>Eukaryota</taxon>
        <taxon>Fungi</taxon>
        <taxon>Dikarya</taxon>
        <taxon>Ascomycota</taxon>
        <taxon>Pezizomycotina</taxon>
        <taxon>Dothideomycetes</taxon>
        <taxon>Dothideomycetidae</taxon>
        <taxon>Mycosphaerellales</taxon>
        <taxon>Teratosphaeriaceae</taxon>
        <taxon>Recurvomyces</taxon>
    </lineage>
</organism>
<feature type="domain" description="WDR36/Utp21 N-terminal" evidence="6">
    <location>
        <begin position="64"/>
        <end position="361"/>
    </location>
</feature>
<reference evidence="7" key="1">
    <citation type="submission" date="2023-07" db="EMBL/GenBank/DDBJ databases">
        <title>Black Yeasts Isolated from many extreme environments.</title>
        <authorList>
            <person name="Coleine C."/>
            <person name="Stajich J.E."/>
            <person name="Selbmann L."/>
        </authorList>
    </citation>
    <scope>NUCLEOTIDE SEQUENCE</scope>
    <source>
        <strain evidence="7">CCFEE 5485</strain>
    </source>
</reference>
<dbReference type="InterPro" id="IPR019775">
    <property type="entry name" value="WD40_repeat_CS"/>
</dbReference>
<dbReference type="Proteomes" id="UP001274830">
    <property type="component" value="Unassembled WGS sequence"/>
</dbReference>
<evidence type="ECO:0000259" key="5">
    <source>
        <dbReference type="Pfam" id="PF04192"/>
    </source>
</evidence>
<proteinExistence type="predicted"/>
<dbReference type="GeneID" id="89966976"/>
<dbReference type="InterPro" id="IPR007319">
    <property type="entry name" value="WDR36/Utp21_C"/>
</dbReference>
<name>A0AAE0WJQ5_9PEZI</name>
<dbReference type="InterPro" id="IPR001680">
    <property type="entry name" value="WD40_rpt"/>
</dbReference>
<evidence type="ECO:0000313" key="7">
    <source>
        <dbReference type="EMBL" id="KAK3672982.1"/>
    </source>
</evidence>
<evidence type="ECO:0000313" key="8">
    <source>
        <dbReference type="Proteomes" id="UP001274830"/>
    </source>
</evidence>
<dbReference type="Pfam" id="PF25171">
    <property type="entry name" value="Beta-prop_WDR36-Utp21_1st"/>
    <property type="match status" value="1"/>
</dbReference>
<protein>
    <submittedName>
        <fullName evidence="7">rRNA-processing protein utp21</fullName>
    </submittedName>
</protein>
<dbReference type="GO" id="GO:0034388">
    <property type="term" value="C:Pwp2p-containing subcomplex of 90S preribosome"/>
    <property type="evidence" value="ECO:0007669"/>
    <property type="project" value="TreeGrafter"/>
</dbReference>
<dbReference type="Pfam" id="PF25168">
    <property type="entry name" value="Beta-prop_WDR36-Utp21_2nd"/>
    <property type="match status" value="1"/>
</dbReference>
<accession>A0AAE0WJQ5</accession>
<evidence type="ECO:0000256" key="3">
    <source>
        <dbReference type="PROSITE-ProRule" id="PRU00221"/>
    </source>
</evidence>
<dbReference type="Gene3D" id="2.130.10.10">
    <property type="entry name" value="YVTN repeat-like/Quinoprotein amine dehydrogenase"/>
    <property type="match status" value="2"/>
</dbReference>
<dbReference type="PROSITE" id="PS50082">
    <property type="entry name" value="WD_REPEATS_2"/>
    <property type="match status" value="1"/>
</dbReference>
<feature type="region of interest" description="Disordered" evidence="4">
    <location>
        <begin position="871"/>
        <end position="933"/>
    </location>
</feature>
<dbReference type="PROSITE" id="PS50294">
    <property type="entry name" value="WD_REPEATS_REGION"/>
    <property type="match status" value="1"/>
</dbReference>
<dbReference type="InterPro" id="IPR036322">
    <property type="entry name" value="WD40_repeat_dom_sf"/>
</dbReference>
<dbReference type="RefSeq" id="XP_064690048.1">
    <property type="nucleotide sequence ID" value="XM_064842420.1"/>
</dbReference>
<dbReference type="EMBL" id="JAUTXT010000028">
    <property type="protein sequence ID" value="KAK3672982.1"/>
    <property type="molecule type" value="Genomic_DNA"/>
</dbReference>
<gene>
    <name evidence="7" type="primary">UTP21</name>
    <name evidence="7" type="ORF">LTR78_007093</name>
</gene>
<keyword evidence="8" id="KW-1185">Reference proteome</keyword>
<feature type="region of interest" description="Disordered" evidence="4">
    <location>
        <begin position="423"/>
        <end position="445"/>
    </location>
</feature>
<dbReference type="SMART" id="SM00320">
    <property type="entry name" value="WD40"/>
    <property type="match status" value="9"/>
</dbReference>
<dbReference type="AlphaFoldDB" id="A0AAE0WJQ5"/>
<dbReference type="Pfam" id="PF04192">
    <property type="entry name" value="Utp21"/>
    <property type="match status" value="1"/>
</dbReference>
<evidence type="ECO:0000259" key="6">
    <source>
        <dbReference type="Pfam" id="PF25171"/>
    </source>
</evidence>
<sequence>MRNMEVARMDEPVAKRQKLANGDAKGQRKPGSSRLFAPYRTIGLVSPTSVPFTSVPLGKTTFQITTCVGRSLQTYDLRKGLNLVFITRPQTPGQITASIAWKDKVFGAWSEAGEDGARGAWVFKRGKKIADLEVPKGWRQDIKAFCCFGGWMVGVCDTTLLIWKTATNELYTTLQGVSPVHFTKCISSLPTFLNKVVVGREDGSAEVWNVSSGKLVYTVLPPSTSFGAVTAIEPTPALSLVAVAYQQGPLLIHDVRADQTVMQLNMSAGVAITSITFRTDGIGAGEDGQKPGVMATASSLSGDVTLWDLNEGGRKAGVLRSAHADPTPTTAGGISKIEFLPGQHTLVSSGLDNNLKTWIFDQMPFSPIPRILHHRGGHGAPITNLEFLPTSSDGADDTGKWLMSASQDRSLWGWSLRRDNQSQELSQGALQSKARKQGLLSGQSRDKLQELKCPPITGMACSLNRDGGMGAVPGNHGIWQNAKSGKKVDAEISGMTGWESVITAHQGDHKARTWFWGRKRAGRWAFPTSDESPVTSVAVDPSGTFAVVGSQKGGIDMFNLQSGIHRQRFPARLAPMQAKQLRIDLQKTGFEEERTEDGKKIFYRGQGKHGAAVVGLAVNNLNKTLVSAGEDGKVKFWDFNSGLLVHQLDWTASTGISSMRFHRAADLAAFACTDGCVRVVDISTHKLIRELWPSRPSLAELQSLTISDLTFSPDGHWIAASLSSIILLWDLPTGHLIDAFKLQTTCVSLAFSPTGEYLATAREGSVGVDVWSNKALFMHVPTRLIGKAELETIVQAQESQAPTASGEGGKALITLDNEDEETTEDEPLDLDLDAEPDIDQLSSDLLSLSMVPRSRWQNLLHLDLIRVRNKPTEAPKKPEKAPFFLPSLQDRQAAPGAATSSKDPRKTTGGAELEQERSQVLTQQHRQNGSREGLSDLLRSAAETGQYTEVIEHLKALPPAAADIALRSLFPSPSSGEMVTFVHALTWLLRERRDFELGQVWMARFLGVHGDIVVSGDAAGGDNDGDDGGEEEWGLRKAVEVWRGVCEGERKRVGRLVGYCAGVVGWVGRGRV</sequence>
<feature type="repeat" description="WD" evidence="3">
    <location>
        <begin position="606"/>
        <end position="647"/>
    </location>
</feature>
<feature type="compositionally biased region" description="Polar residues" evidence="4">
    <location>
        <begin position="918"/>
        <end position="927"/>
    </location>
</feature>
<dbReference type="InterPro" id="IPR059157">
    <property type="entry name" value="WDR36-Utp21_N"/>
</dbReference>
<dbReference type="SUPFAM" id="SSF50978">
    <property type="entry name" value="WD40 repeat-like"/>
    <property type="match status" value="2"/>
</dbReference>
<dbReference type="PANTHER" id="PTHR22840:SF12">
    <property type="entry name" value="WD REPEAT-CONTAINING PROTEIN 36"/>
    <property type="match status" value="1"/>
</dbReference>
<keyword evidence="2" id="KW-0677">Repeat</keyword>
<feature type="domain" description="WDR36/Utp21 C-terminal" evidence="5">
    <location>
        <begin position="839"/>
        <end position="1067"/>
    </location>
</feature>
<evidence type="ECO:0000256" key="4">
    <source>
        <dbReference type="SAM" id="MobiDB-lite"/>
    </source>
</evidence>
<feature type="compositionally biased region" description="Basic and acidic residues" evidence="4">
    <location>
        <begin position="871"/>
        <end position="880"/>
    </location>
</feature>
<comment type="caution">
    <text evidence="7">The sequence shown here is derived from an EMBL/GenBank/DDBJ whole genome shotgun (WGS) entry which is preliminary data.</text>
</comment>
<evidence type="ECO:0000256" key="2">
    <source>
        <dbReference type="ARBA" id="ARBA00022737"/>
    </source>
</evidence>
<evidence type="ECO:0000256" key="1">
    <source>
        <dbReference type="ARBA" id="ARBA00022574"/>
    </source>
</evidence>
<keyword evidence="1 3" id="KW-0853">WD repeat</keyword>
<dbReference type="PROSITE" id="PS00678">
    <property type="entry name" value="WD_REPEATS_1"/>
    <property type="match status" value="1"/>
</dbReference>
<dbReference type="InterPro" id="IPR015943">
    <property type="entry name" value="WD40/YVTN_repeat-like_dom_sf"/>
</dbReference>